<dbReference type="OrthoDB" id="9804504at2"/>
<evidence type="ECO:0000256" key="7">
    <source>
        <dbReference type="ARBA" id="ARBA00049370"/>
    </source>
</evidence>
<keyword evidence="2 8" id="KW-0808">Transferase</keyword>
<evidence type="ECO:0000313" key="12">
    <source>
        <dbReference type="Proteomes" id="UP000183997"/>
    </source>
</evidence>
<evidence type="ECO:0000256" key="2">
    <source>
        <dbReference type="ARBA" id="ARBA00022679"/>
    </source>
</evidence>
<evidence type="ECO:0000256" key="1">
    <source>
        <dbReference type="ARBA" id="ARBA00005048"/>
    </source>
</evidence>
<dbReference type="SUPFAM" id="SSF88697">
    <property type="entry name" value="PUA domain-like"/>
    <property type="match status" value="1"/>
</dbReference>
<dbReference type="InterPro" id="IPR025980">
    <property type="entry name" value="ATP-Sase_PUA-like_dom"/>
</dbReference>
<evidence type="ECO:0000256" key="5">
    <source>
        <dbReference type="ARBA" id="ARBA00022840"/>
    </source>
</evidence>
<dbReference type="GO" id="GO:0005524">
    <property type="term" value="F:ATP binding"/>
    <property type="evidence" value="ECO:0007669"/>
    <property type="project" value="UniProtKB-KW"/>
</dbReference>
<protein>
    <recommendedName>
        <fullName evidence="8">Sulfate adenylyltransferase</fullName>
        <ecNumber evidence="8">2.7.7.4</ecNumber>
    </recommendedName>
    <alternativeName>
        <fullName evidence="8">ATP-sulfurylase</fullName>
    </alternativeName>
    <alternativeName>
        <fullName evidence="8">Sulfate adenylate transferase</fullName>
        <shortName evidence="8">SAT</shortName>
    </alternativeName>
</protein>
<dbReference type="UniPathway" id="UPA00140">
    <property type="reaction ID" value="UER00204"/>
</dbReference>
<dbReference type="NCBIfam" id="NF003166">
    <property type="entry name" value="PRK04149.1"/>
    <property type="match status" value="1"/>
</dbReference>
<dbReference type="InterPro" id="IPR002650">
    <property type="entry name" value="Sulphate_adenylyltransferase"/>
</dbReference>
<keyword evidence="4 8" id="KW-0547">Nucleotide-binding</keyword>
<dbReference type="EMBL" id="FRAR01000009">
    <property type="protein sequence ID" value="SHK23737.1"/>
    <property type="molecule type" value="Genomic_DNA"/>
</dbReference>
<dbReference type="Gene3D" id="3.10.400.10">
    <property type="entry name" value="Sulfate adenylyltransferase"/>
    <property type="match status" value="1"/>
</dbReference>
<comment type="similarity">
    <text evidence="6 8">Belongs to the sulfate adenylyltransferase family.</text>
</comment>
<dbReference type="RefSeq" id="WP_072911822.1">
    <property type="nucleotide sequence ID" value="NZ_FRAR01000009.1"/>
</dbReference>
<organism evidence="11 12">
    <name type="scientific">Desulforamulus aeronauticus DSM 10349</name>
    <dbReference type="NCBI Taxonomy" id="1121421"/>
    <lineage>
        <taxon>Bacteria</taxon>
        <taxon>Bacillati</taxon>
        <taxon>Bacillota</taxon>
        <taxon>Clostridia</taxon>
        <taxon>Eubacteriales</taxon>
        <taxon>Peptococcaceae</taxon>
        <taxon>Desulforamulus</taxon>
    </lineage>
</organism>
<keyword evidence="3 8" id="KW-0548">Nucleotidyltransferase</keyword>
<dbReference type="GO" id="GO:0004781">
    <property type="term" value="F:sulfate adenylyltransferase (ATP) activity"/>
    <property type="evidence" value="ECO:0007669"/>
    <property type="project" value="UniProtKB-UniRule"/>
</dbReference>
<keyword evidence="5 8" id="KW-0067">ATP-binding</keyword>
<dbReference type="SUPFAM" id="SSF52374">
    <property type="entry name" value="Nucleotidylyl transferase"/>
    <property type="match status" value="1"/>
</dbReference>
<feature type="domain" description="Sulphate adenylyltransferase catalytic" evidence="9">
    <location>
        <begin position="173"/>
        <end position="383"/>
    </location>
</feature>
<dbReference type="GO" id="GO:0000103">
    <property type="term" value="P:sulfate assimilation"/>
    <property type="evidence" value="ECO:0007669"/>
    <property type="project" value="UniProtKB-UniRule"/>
</dbReference>
<dbReference type="Gene3D" id="3.40.50.620">
    <property type="entry name" value="HUPs"/>
    <property type="match status" value="1"/>
</dbReference>
<evidence type="ECO:0000256" key="4">
    <source>
        <dbReference type="ARBA" id="ARBA00022741"/>
    </source>
</evidence>
<dbReference type="NCBIfam" id="TIGR00339">
    <property type="entry name" value="sopT"/>
    <property type="match status" value="1"/>
</dbReference>
<evidence type="ECO:0000313" key="11">
    <source>
        <dbReference type="EMBL" id="SHK23737.1"/>
    </source>
</evidence>
<dbReference type="GO" id="GO:0070814">
    <property type="term" value="P:hydrogen sulfide biosynthetic process"/>
    <property type="evidence" value="ECO:0007669"/>
    <property type="project" value="UniProtKB-UniRule"/>
</dbReference>
<evidence type="ECO:0000259" key="9">
    <source>
        <dbReference type="Pfam" id="PF01747"/>
    </source>
</evidence>
<feature type="domain" description="ATP-sulfurylase PUA-like" evidence="10">
    <location>
        <begin position="5"/>
        <end position="162"/>
    </location>
</feature>
<dbReference type="STRING" id="1121421.SAMN02745123_01204"/>
<dbReference type="AlphaFoldDB" id="A0A1M6QUN3"/>
<proteinExistence type="inferred from homology"/>
<dbReference type="InterPro" id="IPR024951">
    <property type="entry name" value="Sulfurylase_cat_dom"/>
</dbReference>
<dbReference type="InterPro" id="IPR014729">
    <property type="entry name" value="Rossmann-like_a/b/a_fold"/>
</dbReference>
<dbReference type="PANTHER" id="PTHR43509">
    <property type="match status" value="1"/>
</dbReference>
<dbReference type="Pfam" id="PF14306">
    <property type="entry name" value="PUA_2"/>
    <property type="match status" value="1"/>
</dbReference>
<dbReference type="InterPro" id="IPR015947">
    <property type="entry name" value="PUA-like_sf"/>
</dbReference>
<evidence type="ECO:0000256" key="3">
    <source>
        <dbReference type="ARBA" id="ARBA00022695"/>
    </source>
</evidence>
<reference evidence="12" key="1">
    <citation type="submission" date="2016-11" db="EMBL/GenBank/DDBJ databases">
        <authorList>
            <person name="Varghese N."/>
            <person name="Submissions S."/>
        </authorList>
    </citation>
    <scope>NUCLEOTIDE SEQUENCE [LARGE SCALE GENOMIC DNA]</scope>
    <source>
        <strain evidence="12">DSM 10349</strain>
    </source>
</reference>
<keyword evidence="12" id="KW-1185">Reference proteome</keyword>
<dbReference type="Proteomes" id="UP000183997">
    <property type="component" value="Unassembled WGS sequence"/>
</dbReference>
<dbReference type="InterPro" id="IPR020792">
    <property type="entry name" value="SO4_adenylyltransferase_pro"/>
</dbReference>
<dbReference type="CDD" id="cd00517">
    <property type="entry name" value="ATPS"/>
    <property type="match status" value="1"/>
</dbReference>
<comment type="catalytic activity">
    <reaction evidence="7 8">
        <text>sulfate + ATP + H(+) = adenosine 5'-phosphosulfate + diphosphate</text>
        <dbReference type="Rhea" id="RHEA:18133"/>
        <dbReference type="ChEBI" id="CHEBI:15378"/>
        <dbReference type="ChEBI" id="CHEBI:16189"/>
        <dbReference type="ChEBI" id="CHEBI:30616"/>
        <dbReference type="ChEBI" id="CHEBI:33019"/>
        <dbReference type="ChEBI" id="CHEBI:58243"/>
        <dbReference type="EC" id="2.7.7.4"/>
    </reaction>
</comment>
<dbReference type="EC" id="2.7.7.4" evidence="8"/>
<dbReference type="Pfam" id="PF01747">
    <property type="entry name" value="ATP-sulfurylase"/>
    <property type="match status" value="1"/>
</dbReference>
<dbReference type="HAMAP" id="MF_00066">
    <property type="entry name" value="Sulf_adenylyltr"/>
    <property type="match status" value="1"/>
</dbReference>
<name>A0A1M6QUN3_9FIRM</name>
<accession>A0A1M6QUN3</accession>
<gene>
    <name evidence="8" type="primary">sat</name>
    <name evidence="11" type="ORF">SAMN02745123_01204</name>
</gene>
<evidence type="ECO:0000256" key="6">
    <source>
        <dbReference type="ARBA" id="ARBA00037980"/>
    </source>
</evidence>
<dbReference type="PANTHER" id="PTHR43509:SF1">
    <property type="entry name" value="SULFATE ADENYLYLTRANSFERASE"/>
    <property type="match status" value="1"/>
</dbReference>
<evidence type="ECO:0000256" key="8">
    <source>
        <dbReference type="HAMAP-Rule" id="MF_00066"/>
    </source>
</evidence>
<sequence>MALVQPHGGKLTPVLAPKEQWAELKAKAESLPVIRMSSRETSDCLMLGMGAFSPLTGFMSQADYEGVIENMHLANGLAWPLPVTLAVTAEQAEGIAAGQEMALVDDESGEYVGIITVADKYGYDKVKECKSAFFTDDADHPGVQKVMSQGEIYVGGDIVTFSELGYDEKYAGYYAHPAETRALFESKGWNTVCAFQTRNPLHRSHEFLCKIGNEVCDGLFLHPIVGKLKKGDIPAEVRFEAYKAHMKYYFNEKTIEMRVYPMEMRYAGPKEAILHAVFRQNFGCSHILVGRDHAGVGSYYTSYQAQEIFDAFKPGELLCQPIKVTSAYYCTKCQGMATEKSCPHGPEDRIAISGTKVREMFGKGELPPLEFGRKEVLEILTKYYQGLDSGK</sequence>
<comment type="pathway">
    <text evidence="1 8">Sulfur metabolism; hydrogen sulfide biosynthesis; sulfite from sulfate: step 1/3.</text>
</comment>
<evidence type="ECO:0000259" key="10">
    <source>
        <dbReference type="Pfam" id="PF14306"/>
    </source>
</evidence>